<proteinExistence type="predicted"/>
<dbReference type="AlphaFoldDB" id="A0A7S0ZR45"/>
<protein>
    <submittedName>
        <fullName evidence="1">Uncharacterized protein</fullName>
    </submittedName>
</protein>
<dbReference type="EMBL" id="HBFQ01005682">
    <property type="protein sequence ID" value="CAD8829688.1"/>
    <property type="molecule type" value="Transcribed_RNA"/>
</dbReference>
<evidence type="ECO:0000313" key="1">
    <source>
        <dbReference type="EMBL" id="CAD8829688.1"/>
    </source>
</evidence>
<sequence>MSVEAHSWVDKLIDAVPDRHLERVAACAKVVLPTDLASQARGSCEGKDHVIAAAHRAITPFLFAMSVLPKHEGSHLRCTLQEALRTQLKQVDEADRDGFAALLRCLLLWQPPLPDVPALGWLRERAPRGWVPMDGCWDSIIVFAFGTGTRAVEVEESVVYDNAEAAGAAARRMTPEPGSEPLQSLAEVAPPGSRVPVIYNTAAAAQWRGGTNIGLAAAVLRLVHSTSTEIRCVISQWEVHDILTGMRDREVEGLWVPTSAGECLFWEKTGLSMEGWVGIYPNTEGYFGSMGVAEQGVAECRARGGKKTLVVAHPDHLVRAVNLTAKAFEETDEPHGWSVAGVPWDVLDVDWSWCGCDAEGYWPRSAQPWTRNSATFVPHELYGRIDQFCC</sequence>
<reference evidence="1" key="1">
    <citation type="submission" date="2021-01" db="EMBL/GenBank/DDBJ databases">
        <authorList>
            <person name="Corre E."/>
            <person name="Pelletier E."/>
            <person name="Niang G."/>
            <person name="Scheremetjew M."/>
            <person name="Finn R."/>
            <person name="Kale V."/>
            <person name="Holt S."/>
            <person name="Cochrane G."/>
            <person name="Meng A."/>
            <person name="Brown T."/>
            <person name="Cohen L."/>
        </authorList>
    </citation>
    <scope>NUCLEOTIDE SEQUENCE</scope>
</reference>
<organism evidence="1">
    <name type="scientific">Noctiluca scintillans</name>
    <name type="common">Sea sparkle</name>
    <name type="synonym">Red tide dinoflagellate</name>
    <dbReference type="NCBI Taxonomy" id="2966"/>
    <lineage>
        <taxon>Eukaryota</taxon>
        <taxon>Sar</taxon>
        <taxon>Alveolata</taxon>
        <taxon>Dinophyceae</taxon>
        <taxon>Noctilucales</taxon>
        <taxon>Noctilucaceae</taxon>
        <taxon>Noctiluca</taxon>
    </lineage>
</organism>
<accession>A0A7S0ZR45</accession>
<gene>
    <name evidence="1" type="ORF">NSCI0253_LOCUS4034</name>
</gene>
<name>A0A7S0ZR45_NOCSC</name>